<dbReference type="EMBL" id="CAJHUB010000768">
    <property type="protein sequence ID" value="CAD7688682.1"/>
    <property type="molecule type" value="Genomic_DNA"/>
</dbReference>
<feature type="region of interest" description="Disordered" evidence="1">
    <location>
        <begin position="1"/>
        <end position="27"/>
    </location>
</feature>
<protein>
    <submittedName>
        <fullName evidence="2">(raccoon dog) hypothetical protein</fullName>
    </submittedName>
</protein>
<organism evidence="2 3">
    <name type="scientific">Nyctereutes procyonoides</name>
    <name type="common">Raccoon dog</name>
    <name type="synonym">Canis procyonoides</name>
    <dbReference type="NCBI Taxonomy" id="34880"/>
    <lineage>
        <taxon>Eukaryota</taxon>
        <taxon>Metazoa</taxon>
        <taxon>Chordata</taxon>
        <taxon>Craniata</taxon>
        <taxon>Vertebrata</taxon>
        <taxon>Euteleostomi</taxon>
        <taxon>Mammalia</taxon>
        <taxon>Eutheria</taxon>
        <taxon>Laurasiatheria</taxon>
        <taxon>Carnivora</taxon>
        <taxon>Caniformia</taxon>
        <taxon>Canidae</taxon>
        <taxon>Nyctereutes</taxon>
    </lineage>
</organism>
<dbReference type="AlphaFoldDB" id="A0A811ZIJ1"/>
<reference evidence="2" key="1">
    <citation type="submission" date="2020-12" db="EMBL/GenBank/DDBJ databases">
        <authorList>
            <consortium name="Molecular Ecology Group"/>
        </authorList>
    </citation>
    <scope>NUCLEOTIDE SEQUENCE</scope>
    <source>
        <strain evidence="2">TBG_1078</strain>
    </source>
</reference>
<name>A0A811ZIJ1_NYCPR</name>
<evidence type="ECO:0000313" key="2">
    <source>
        <dbReference type="EMBL" id="CAD7688682.1"/>
    </source>
</evidence>
<feature type="compositionally biased region" description="Polar residues" evidence="1">
    <location>
        <begin position="132"/>
        <end position="145"/>
    </location>
</feature>
<comment type="caution">
    <text evidence="2">The sequence shown here is derived from an EMBL/GenBank/DDBJ whole genome shotgun (WGS) entry which is preliminary data.</text>
</comment>
<evidence type="ECO:0000256" key="1">
    <source>
        <dbReference type="SAM" id="MobiDB-lite"/>
    </source>
</evidence>
<evidence type="ECO:0000313" key="3">
    <source>
        <dbReference type="Proteomes" id="UP000645828"/>
    </source>
</evidence>
<keyword evidence="3" id="KW-1185">Reference proteome</keyword>
<dbReference type="Proteomes" id="UP000645828">
    <property type="component" value="Unassembled WGS sequence"/>
</dbReference>
<gene>
    <name evidence="2" type="ORF">NYPRO_LOCUS21475</name>
</gene>
<sequence length="210" mass="22840">MATPAWPGGQEAGAGPHGREAVLGTGPRLCRPKGWPMPRKWWKRERGMTSSPRSGPVGRLDWQIPRIPLAFLLDKSESNPPPLWPWASHTTLMSLFPHLQNGDNNSSHRIVAKIIVRALGACQDGKPGGKRMTQSTRAVADSQPSPARGLGLGQQHQNNTLPKQLAPPRRSSLPNPLHFTALASIPCPRHHFCGLSCTPLAMGMTESRMA</sequence>
<feature type="region of interest" description="Disordered" evidence="1">
    <location>
        <begin position="124"/>
        <end position="174"/>
    </location>
</feature>
<proteinExistence type="predicted"/>
<accession>A0A811ZIJ1</accession>